<gene>
    <name evidence="2" type="ORF">Y919_12425</name>
</gene>
<keyword evidence="1" id="KW-1133">Transmembrane helix</keyword>
<evidence type="ECO:0000313" key="3">
    <source>
        <dbReference type="Proteomes" id="UP000029622"/>
    </source>
</evidence>
<reference evidence="2 3" key="1">
    <citation type="submission" date="2013-12" db="EMBL/GenBank/DDBJ databases">
        <title>Draft genome sequence of Caloranaerobacter sp. H53214.</title>
        <authorList>
            <person name="Jiang L.J."/>
            <person name="Shao Z.Z."/>
            <person name="Long M.N."/>
        </authorList>
    </citation>
    <scope>NUCLEOTIDE SEQUENCE [LARGE SCALE GENOMIC DNA]</scope>
    <source>
        <strain evidence="2 3">H53214</strain>
    </source>
</reference>
<evidence type="ECO:0000256" key="1">
    <source>
        <dbReference type="SAM" id="Phobius"/>
    </source>
</evidence>
<accession>A0A096CS82</accession>
<keyword evidence="1" id="KW-0472">Membrane</keyword>
<feature type="transmembrane region" description="Helical" evidence="1">
    <location>
        <begin position="41"/>
        <end position="59"/>
    </location>
</feature>
<organism evidence="2 3">
    <name type="scientific">Caloranaerobacter azorensis H53214</name>
    <dbReference type="NCBI Taxonomy" id="1156417"/>
    <lineage>
        <taxon>Bacteria</taxon>
        <taxon>Bacillati</taxon>
        <taxon>Bacillota</taxon>
        <taxon>Tissierellia</taxon>
        <taxon>Tissierellales</taxon>
        <taxon>Thermohalobacteraceae</taxon>
        <taxon>Caloranaerobacter</taxon>
    </lineage>
</organism>
<name>A0A096CS82_9FIRM</name>
<dbReference type="AlphaFoldDB" id="A0A096CS82"/>
<evidence type="ECO:0000313" key="2">
    <source>
        <dbReference type="EMBL" id="KGG79399.1"/>
    </source>
</evidence>
<dbReference type="EMBL" id="AZTB01000139">
    <property type="protein sequence ID" value="KGG79399.1"/>
    <property type="molecule type" value="Genomic_DNA"/>
</dbReference>
<sequence length="73" mass="7981">MSLIINKKIHWIATIPATFMTAVSVTYILQAPEGFKLPMTISYPAGIIVAIIALGIFITKFKSAKRLESEAEA</sequence>
<dbReference type="STRING" id="1156417.Y919_12425"/>
<comment type="caution">
    <text evidence="2">The sequence shown here is derived from an EMBL/GenBank/DDBJ whole genome shotgun (WGS) entry which is preliminary data.</text>
</comment>
<protein>
    <submittedName>
        <fullName evidence="2">Uncharacterized protein</fullName>
    </submittedName>
</protein>
<feature type="transmembrane region" description="Helical" evidence="1">
    <location>
        <begin position="9"/>
        <end position="29"/>
    </location>
</feature>
<keyword evidence="1" id="KW-0812">Transmembrane</keyword>
<dbReference type="Proteomes" id="UP000029622">
    <property type="component" value="Unassembled WGS sequence"/>
</dbReference>
<proteinExistence type="predicted"/>